<gene>
    <name evidence="1" type="ORF">AMTR_s00012p00238690</name>
</gene>
<dbReference type="eggNOG" id="KOG1737">
    <property type="taxonomic scope" value="Eukaryota"/>
</dbReference>
<evidence type="ECO:0000313" key="2">
    <source>
        <dbReference type="Proteomes" id="UP000017836"/>
    </source>
</evidence>
<reference evidence="2" key="1">
    <citation type="journal article" date="2013" name="Science">
        <title>The Amborella genome and the evolution of flowering plants.</title>
        <authorList>
            <consortium name="Amborella Genome Project"/>
        </authorList>
    </citation>
    <scope>NUCLEOTIDE SEQUENCE [LARGE SCALE GENOMIC DNA]</scope>
</reference>
<keyword evidence="2" id="KW-1185">Reference proteome</keyword>
<sequence>MGSKEQKQGAGFFASIMSSVSNFGSVMHNSVNGLLGYEGLEVINPEGGTEDGEAEAQRGRWKQELIHLETLEQGIPIIHR</sequence>
<organism evidence="1 2">
    <name type="scientific">Amborella trichopoda</name>
    <dbReference type="NCBI Taxonomy" id="13333"/>
    <lineage>
        <taxon>Eukaryota</taxon>
        <taxon>Viridiplantae</taxon>
        <taxon>Streptophyta</taxon>
        <taxon>Embryophyta</taxon>
        <taxon>Tracheophyta</taxon>
        <taxon>Spermatophyta</taxon>
        <taxon>Magnoliopsida</taxon>
        <taxon>Amborellales</taxon>
        <taxon>Amborellaceae</taxon>
        <taxon>Amborella</taxon>
    </lineage>
</organism>
<accession>W1PIU3</accession>
<dbReference type="AlphaFoldDB" id="W1PIU3"/>
<protein>
    <submittedName>
        <fullName evidence="1">Uncharacterized protein</fullName>
    </submittedName>
</protein>
<dbReference type="HOGENOM" id="CLU_2592928_0_0_1"/>
<dbReference type="Gramene" id="ERN07918">
    <property type="protein sequence ID" value="ERN07918"/>
    <property type="gene ID" value="AMTR_s00012p00238690"/>
</dbReference>
<name>W1PIU3_AMBTC</name>
<dbReference type="Proteomes" id="UP000017836">
    <property type="component" value="Unassembled WGS sequence"/>
</dbReference>
<evidence type="ECO:0000313" key="1">
    <source>
        <dbReference type="EMBL" id="ERN07918.1"/>
    </source>
</evidence>
<dbReference type="STRING" id="13333.W1PIU3"/>
<dbReference type="EMBL" id="KI393609">
    <property type="protein sequence ID" value="ERN07918.1"/>
    <property type="molecule type" value="Genomic_DNA"/>
</dbReference>
<proteinExistence type="predicted"/>